<dbReference type="InterPro" id="IPR003661">
    <property type="entry name" value="HisK_dim/P_dom"/>
</dbReference>
<dbReference type="InterPro" id="IPR003660">
    <property type="entry name" value="HAMP_dom"/>
</dbReference>
<evidence type="ECO:0000259" key="19">
    <source>
        <dbReference type="PROSITE" id="PS50885"/>
    </source>
</evidence>
<dbReference type="InterPro" id="IPR003594">
    <property type="entry name" value="HATPase_dom"/>
</dbReference>
<keyword evidence="13" id="KW-0843">Virulence</keyword>
<keyword evidence="11 17" id="KW-1133">Transmembrane helix</keyword>
<evidence type="ECO:0000256" key="11">
    <source>
        <dbReference type="ARBA" id="ARBA00022989"/>
    </source>
</evidence>
<evidence type="ECO:0000256" key="7">
    <source>
        <dbReference type="ARBA" id="ARBA00022692"/>
    </source>
</evidence>
<sequence length="460" mass="52527">MFKSLYSRIAIYTITVMLISALLSFLLTNVYYHVKLKPSNDAKIMQTLKQARSYQDTLSAEQTDHYFKHLGDMNYQVMTVNQNGDKHYYGEGFRKDNVSQKDINHVLSGRDYHGIRDLRYHPFITGFFENVTSNTVGVQFTTDKEKLAVFMRPDIGKTFSEFRVFLAVLLTILLLISIILVISSTYSIIKPVQQLKQATQQLMRGRFDQPIKQTRQDELGTLQHRFDSMRLSLKQLDDMRSHFVQNVSHEIKTPLTHIHQQLGQLQQAETKEQRDYRIEEIHQITSQLSNLTKELLLLAELDNGNHLTFNDNVKFNALITEIVRHHQFSADQKDLVILTDLEDVQSKGNEQLLYQAIQNLMSNAIKYSERGGMIEVTLRRDVDQVVLSIADDGQGTSEEAQARLFERFYKMSSDDTSNGLGLAIAKTIVELHGGVIEVDSAEGEGTMFVVKLPVNDGVTG</sequence>
<evidence type="ECO:0000256" key="12">
    <source>
        <dbReference type="ARBA" id="ARBA00023012"/>
    </source>
</evidence>
<evidence type="ECO:0000256" key="15">
    <source>
        <dbReference type="ARBA" id="ARBA00037219"/>
    </source>
</evidence>
<dbReference type="RefSeq" id="WP_102696066.1">
    <property type="nucleotide sequence ID" value="NZ_JALCYA010000017.1"/>
</dbReference>
<dbReference type="Pfam" id="PF00512">
    <property type="entry name" value="HisKA"/>
    <property type="match status" value="1"/>
</dbReference>
<dbReference type="AlphaFoldDB" id="A0A2N6QIS4"/>
<dbReference type="SUPFAM" id="SSF47384">
    <property type="entry name" value="Homodimeric domain of signal transducing histidine kinase"/>
    <property type="match status" value="1"/>
</dbReference>
<keyword evidence="5" id="KW-0597">Phosphoprotein</keyword>
<evidence type="ECO:0000256" key="2">
    <source>
        <dbReference type="ARBA" id="ARBA00004651"/>
    </source>
</evidence>
<protein>
    <recommendedName>
        <fullName evidence="16">Heme sensor protein HssS</fullName>
        <ecNumber evidence="3">2.7.13.3</ecNumber>
    </recommendedName>
</protein>
<dbReference type="Proteomes" id="UP000235748">
    <property type="component" value="Unassembled WGS sequence"/>
</dbReference>
<organism evidence="20 21">
    <name type="scientific">Staphylococcus pettenkoferi</name>
    <dbReference type="NCBI Taxonomy" id="170573"/>
    <lineage>
        <taxon>Bacteria</taxon>
        <taxon>Bacillati</taxon>
        <taxon>Bacillota</taxon>
        <taxon>Bacilli</taxon>
        <taxon>Bacillales</taxon>
        <taxon>Staphylococcaceae</taxon>
        <taxon>Staphylococcus</taxon>
    </lineage>
</organism>
<dbReference type="Gene3D" id="3.30.565.10">
    <property type="entry name" value="Histidine kinase-like ATPase, C-terminal domain"/>
    <property type="match status" value="1"/>
</dbReference>
<evidence type="ECO:0000256" key="1">
    <source>
        <dbReference type="ARBA" id="ARBA00000085"/>
    </source>
</evidence>
<feature type="domain" description="HAMP" evidence="19">
    <location>
        <begin position="186"/>
        <end position="238"/>
    </location>
</feature>
<keyword evidence="14 17" id="KW-0472">Membrane</keyword>
<evidence type="ECO:0000313" key="21">
    <source>
        <dbReference type="Proteomes" id="UP000235748"/>
    </source>
</evidence>
<evidence type="ECO:0000256" key="10">
    <source>
        <dbReference type="ARBA" id="ARBA00022840"/>
    </source>
</evidence>
<reference evidence="20 21" key="1">
    <citation type="submission" date="2017-09" db="EMBL/GenBank/DDBJ databases">
        <title>Bacterial strain isolated from the female urinary microbiota.</title>
        <authorList>
            <person name="Thomas-White K."/>
            <person name="Kumar N."/>
            <person name="Forster S."/>
            <person name="Putonti C."/>
            <person name="Lawley T."/>
            <person name="Wolfe A.J."/>
        </authorList>
    </citation>
    <scope>NUCLEOTIDE SEQUENCE [LARGE SCALE GENOMIC DNA]</scope>
    <source>
        <strain evidence="20 21">UMB0834</strain>
    </source>
</reference>
<dbReference type="EC" id="2.7.13.3" evidence="3"/>
<dbReference type="SMART" id="SM00388">
    <property type="entry name" value="HisKA"/>
    <property type="match status" value="1"/>
</dbReference>
<accession>A0A2N6QIS4</accession>
<dbReference type="PROSITE" id="PS50109">
    <property type="entry name" value="HIS_KIN"/>
    <property type="match status" value="1"/>
</dbReference>
<dbReference type="GO" id="GO:0005524">
    <property type="term" value="F:ATP binding"/>
    <property type="evidence" value="ECO:0007669"/>
    <property type="project" value="UniProtKB-KW"/>
</dbReference>
<dbReference type="EMBL" id="PNGG01000002">
    <property type="protein sequence ID" value="PMC19493.1"/>
    <property type="molecule type" value="Genomic_DNA"/>
</dbReference>
<dbReference type="GO" id="GO:0005886">
    <property type="term" value="C:plasma membrane"/>
    <property type="evidence" value="ECO:0007669"/>
    <property type="project" value="UniProtKB-SubCell"/>
</dbReference>
<dbReference type="InterPro" id="IPR004358">
    <property type="entry name" value="Sig_transdc_His_kin-like_C"/>
</dbReference>
<dbReference type="InterPro" id="IPR005467">
    <property type="entry name" value="His_kinase_dom"/>
</dbReference>
<dbReference type="SUPFAM" id="SSF55874">
    <property type="entry name" value="ATPase domain of HSP90 chaperone/DNA topoisomerase II/histidine kinase"/>
    <property type="match status" value="1"/>
</dbReference>
<dbReference type="SUPFAM" id="SSF158472">
    <property type="entry name" value="HAMP domain-like"/>
    <property type="match status" value="1"/>
</dbReference>
<comment type="subcellular location">
    <subcellularLocation>
        <location evidence="2">Cell membrane</location>
        <topology evidence="2">Multi-pass membrane protein</topology>
    </subcellularLocation>
</comment>
<evidence type="ECO:0000256" key="13">
    <source>
        <dbReference type="ARBA" id="ARBA00023026"/>
    </source>
</evidence>
<name>A0A2N6QIS4_9STAP</name>
<evidence type="ECO:0000313" key="20">
    <source>
        <dbReference type="EMBL" id="PMC19493.1"/>
    </source>
</evidence>
<dbReference type="CDD" id="cd00075">
    <property type="entry name" value="HATPase"/>
    <property type="match status" value="1"/>
</dbReference>
<keyword evidence="6" id="KW-0808">Transferase</keyword>
<dbReference type="GO" id="GO:0000155">
    <property type="term" value="F:phosphorelay sensor kinase activity"/>
    <property type="evidence" value="ECO:0007669"/>
    <property type="project" value="InterPro"/>
</dbReference>
<keyword evidence="7 17" id="KW-0812">Transmembrane</keyword>
<comment type="caution">
    <text evidence="20">The sequence shown here is derived from an EMBL/GenBank/DDBJ whole genome shotgun (WGS) entry which is preliminary data.</text>
</comment>
<comment type="function">
    <text evidence="15">Member of the two-component regulatory system HssS/HssR involved in intracellular heme homeostasis and tempering of staphylococcal virulence. HssS functions as a heme sensor histidine kinase which is autophosphorylated at a histidine residue and transfers its phosphate group to an aspartate residue of HssR. HssR/HssS activates the expression of hrtAB, an efflux pump, in response to extracellular heme, hemin, hemoglobin or blood.</text>
</comment>
<dbReference type="PROSITE" id="PS50885">
    <property type="entry name" value="HAMP"/>
    <property type="match status" value="1"/>
</dbReference>
<feature type="transmembrane region" description="Helical" evidence="17">
    <location>
        <begin position="164"/>
        <end position="189"/>
    </location>
</feature>
<evidence type="ECO:0000256" key="4">
    <source>
        <dbReference type="ARBA" id="ARBA00022475"/>
    </source>
</evidence>
<evidence type="ECO:0000256" key="9">
    <source>
        <dbReference type="ARBA" id="ARBA00022777"/>
    </source>
</evidence>
<feature type="domain" description="Histidine kinase" evidence="18">
    <location>
        <begin position="246"/>
        <end position="456"/>
    </location>
</feature>
<keyword evidence="4" id="KW-1003">Cell membrane</keyword>
<dbReference type="Pfam" id="PF00672">
    <property type="entry name" value="HAMP"/>
    <property type="match status" value="1"/>
</dbReference>
<dbReference type="Pfam" id="PF02518">
    <property type="entry name" value="HATPase_c"/>
    <property type="match status" value="1"/>
</dbReference>
<evidence type="ECO:0000256" key="6">
    <source>
        <dbReference type="ARBA" id="ARBA00022679"/>
    </source>
</evidence>
<evidence type="ECO:0000256" key="3">
    <source>
        <dbReference type="ARBA" id="ARBA00012438"/>
    </source>
</evidence>
<dbReference type="FunFam" id="3.30.565.10:FF:000006">
    <property type="entry name" value="Sensor histidine kinase WalK"/>
    <property type="match status" value="1"/>
</dbReference>
<evidence type="ECO:0000256" key="17">
    <source>
        <dbReference type="SAM" id="Phobius"/>
    </source>
</evidence>
<dbReference type="PANTHER" id="PTHR45528">
    <property type="entry name" value="SENSOR HISTIDINE KINASE CPXA"/>
    <property type="match status" value="1"/>
</dbReference>
<evidence type="ECO:0000256" key="8">
    <source>
        <dbReference type="ARBA" id="ARBA00022741"/>
    </source>
</evidence>
<keyword evidence="10" id="KW-0067">ATP-binding</keyword>
<evidence type="ECO:0000256" key="5">
    <source>
        <dbReference type="ARBA" id="ARBA00022553"/>
    </source>
</evidence>
<evidence type="ECO:0000259" key="18">
    <source>
        <dbReference type="PROSITE" id="PS50109"/>
    </source>
</evidence>
<dbReference type="InterPro" id="IPR036097">
    <property type="entry name" value="HisK_dim/P_sf"/>
</dbReference>
<dbReference type="PRINTS" id="PR00344">
    <property type="entry name" value="BCTRLSENSOR"/>
</dbReference>
<feature type="transmembrane region" description="Helical" evidence="17">
    <location>
        <begin position="6"/>
        <end position="27"/>
    </location>
</feature>
<keyword evidence="8" id="KW-0547">Nucleotide-binding</keyword>
<dbReference type="InterPro" id="IPR050398">
    <property type="entry name" value="HssS/ArlS-like"/>
</dbReference>
<gene>
    <name evidence="20" type="ORF">CJ235_03770</name>
</gene>
<dbReference type="PANTHER" id="PTHR45528:SF11">
    <property type="entry name" value="HISTIDINE KINASE"/>
    <property type="match status" value="1"/>
</dbReference>
<evidence type="ECO:0000256" key="14">
    <source>
        <dbReference type="ARBA" id="ARBA00023136"/>
    </source>
</evidence>
<evidence type="ECO:0000256" key="16">
    <source>
        <dbReference type="ARBA" id="ARBA00040841"/>
    </source>
</evidence>
<dbReference type="SMART" id="SM00387">
    <property type="entry name" value="HATPase_c"/>
    <property type="match status" value="1"/>
</dbReference>
<dbReference type="CDD" id="cd06225">
    <property type="entry name" value="HAMP"/>
    <property type="match status" value="1"/>
</dbReference>
<keyword evidence="12" id="KW-0902">Two-component regulatory system</keyword>
<comment type="catalytic activity">
    <reaction evidence="1">
        <text>ATP + protein L-histidine = ADP + protein N-phospho-L-histidine.</text>
        <dbReference type="EC" id="2.7.13.3"/>
    </reaction>
</comment>
<dbReference type="STRING" id="170573.GCA_001076995_00580"/>
<keyword evidence="9 20" id="KW-0418">Kinase</keyword>
<dbReference type="InterPro" id="IPR036890">
    <property type="entry name" value="HATPase_C_sf"/>
</dbReference>
<dbReference type="Gene3D" id="1.10.287.130">
    <property type="match status" value="1"/>
</dbReference>
<proteinExistence type="predicted"/>
<dbReference type="CDD" id="cd00082">
    <property type="entry name" value="HisKA"/>
    <property type="match status" value="1"/>
</dbReference>
<dbReference type="SMART" id="SM00304">
    <property type="entry name" value="HAMP"/>
    <property type="match status" value="1"/>
</dbReference>
<dbReference type="Gene3D" id="6.10.340.10">
    <property type="match status" value="1"/>
</dbReference>